<keyword evidence="3" id="KW-1185">Reference proteome</keyword>
<protein>
    <recommendedName>
        <fullName evidence="1">Rhodanese domain-containing protein</fullName>
    </recommendedName>
</protein>
<reference evidence="2 3" key="1">
    <citation type="journal article" date="2015" name="Genome Announc.">
        <title>Complete Genome Sequence of Spiroplasma kunkelii Strain CR2-3x, Causal Agent of Corn Stunt Disease in Zea mays L.</title>
        <authorList>
            <person name="Davis R.E."/>
            <person name="Shao J."/>
            <person name="Dally E.L."/>
            <person name="Zhao Y."/>
            <person name="Gasparich G.E."/>
            <person name="Gaynor B.J."/>
            <person name="Athey J.C."/>
            <person name="Harrison N.A."/>
            <person name="Donofrio N."/>
        </authorList>
    </citation>
    <scope>NUCLEOTIDE SEQUENCE [LARGE SCALE GENOMIC DNA]</scope>
    <source>
        <strain evidence="2 3">CR2-3x</strain>
    </source>
</reference>
<name>A0A0K2JI46_SPIKU</name>
<dbReference type="AlphaFoldDB" id="A0A0K2JI46"/>
<dbReference type="Proteomes" id="UP000062963">
    <property type="component" value="Chromosome"/>
</dbReference>
<dbReference type="GO" id="GO:0004792">
    <property type="term" value="F:thiosulfate-cyanide sulfurtransferase activity"/>
    <property type="evidence" value="ECO:0007669"/>
    <property type="project" value="TreeGrafter"/>
</dbReference>
<dbReference type="Gene3D" id="3.40.250.10">
    <property type="entry name" value="Rhodanese-like domain"/>
    <property type="match status" value="1"/>
</dbReference>
<evidence type="ECO:0000313" key="3">
    <source>
        <dbReference type="Proteomes" id="UP000062963"/>
    </source>
</evidence>
<dbReference type="PROSITE" id="PS50206">
    <property type="entry name" value="RHODANESE_3"/>
    <property type="match status" value="1"/>
</dbReference>
<sequence>MNQKAVYMDNEIFETQKEQALLLDVRTEIEFKALRQIPNSINVYIFDLLQDPSHYLSNKNQLIITLCNGGNRSSEAALELRQLGYHNAFVLKNGIYGYYGWKEQETKK</sequence>
<dbReference type="InterPro" id="IPR001763">
    <property type="entry name" value="Rhodanese-like_dom"/>
</dbReference>
<dbReference type="InterPro" id="IPR036873">
    <property type="entry name" value="Rhodanese-like_dom_sf"/>
</dbReference>
<dbReference type="PANTHER" id="PTHR44086:SF10">
    <property type="entry name" value="THIOSULFATE SULFURTRANSFERASE_RHODANESE-LIKE DOMAIN-CONTAINING PROTEIN 3"/>
    <property type="match status" value="1"/>
</dbReference>
<dbReference type="CDD" id="cd00158">
    <property type="entry name" value="RHOD"/>
    <property type="match status" value="1"/>
</dbReference>
<evidence type="ECO:0000259" key="1">
    <source>
        <dbReference type="PROSITE" id="PS50206"/>
    </source>
</evidence>
<dbReference type="PANTHER" id="PTHR44086">
    <property type="entry name" value="THIOSULFATE SULFURTRANSFERASE RDL2, MITOCHONDRIAL-RELATED"/>
    <property type="match status" value="1"/>
</dbReference>
<gene>
    <name evidence="2" type="ORF">SKUN_001382</name>
</gene>
<dbReference type="SMART" id="SM00450">
    <property type="entry name" value="RHOD"/>
    <property type="match status" value="1"/>
</dbReference>
<dbReference type="Pfam" id="PF00581">
    <property type="entry name" value="Rhodanese"/>
    <property type="match status" value="1"/>
</dbReference>
<dbReference type="OrthoDB" id="399039at2"/>
<dbReference type="EMBL" id="CP010899">
    <property type="protein sequence ID" value="ALA98249.1"/>
    <property type="molecule type" value="Genomic_DNA"/>
</dbReference>
<proteinExistence type="predicted"/>
<evidence type="ECO:0000313" key="2">
    <source>
        <dbReference type="EMBL" id="ALA98249.1"/>
    </source>
</evidence>
<dbReference type="KEGG" id="skn:SKUN_001382"/>
<accession>A0A0K2JI46</accession>
<dbReference type="PATRIC" id="fig|273035.7.peg.1703"/>
<dbReference type="STRING" id="273035.SKUN_001382"/>
<dbReference type="SUPFAM" id="SSF52821">
    <property type="entry name" value="Rhodanese/Cell cycle control phosphatase"/>
    <property type="match status" value="1"/>
</dbReference>
<organism evidence="2 3">
    <name type="scientific">Spiroplasma kunkelii CR2-3x</name>
    <dbReference type="NCBI Taxonomy" id="273035"/>
    <lineage>
        <taxon>Bacteria</taxon>
        <taxon>Bacillati</taxon>
        <taxon>Mycoplasmatota</taxon>
        <taxon>Mollicutes</taxon>
        <taxon>Entomoplasmatales</taxon>
        <taxon>Spiroplasmataceae</taxon>
        <taxon>Spiroplasma</taxon>
    </lineage>
</organism>
<feature type="domain" description="Rhodanese" evidence="1">
    <location>
        <begin position="16"/>
        <end position="104"/>
    </location>
</feature>
<dbReference type="RefSeq" id="WP_053391312.1">
    <property type="nucleotide sequence ID" value="NZ_CP010899.1"/>
</dbReference>